<protein>
    <recommendedName>
        <fullName evidence="15">CFEM domain-containing protein</fullName>
    </recommendedName>
</protein>
<keyword evidence="12" id="KW-0325">Glycoprotein</keyword>
<sequence>MHWTLALATALLVTESSSADFVRRQLDLPPCALPCLTATASTSFGNCSSTDEACLCTNPQFIGNTTTCIEGACIGNDLQTAISAAESLCAQAGVTLNVSSILGSVSATATGPLQASGSASASPSTSAATSSVTVISSSNDASPGYVFPRLLGLGAGVAVWIVL</sequence>
<evidence type="ECO:0000256" key="3">
    <source>
        <dbReference type="ARBA" id="ARBA00010031"/>
    </source>
</evidence>
<keyword evidence="17" id="KW-1185">Reference proteome</keyword>
<evidence type="ECO:0000256" key="1">
    <source>
        <dbReference type="ARBA" id="ARBA00004609"/>
    </source>
</evidence>
<comment type="similarity">
    <text evidence="3">Belongs to the RBT5 family.</text>
</comment>
<evidence type="ECO:0000256" key="13">
    <source>
        <dbReference type="ARBA" id="ARBA00023288"/>
    </source>
</evidence>
<reference evidence="16" key="1">
    <citation type="submission" date="2022-08" db="EMBL/GenBank/DDBJ databases">
        <authorList>
            <consortium name="DOE Joint Genome Institute"/>
            <person name="Min B."/>
            <person name="Riley R."/>
            <person name="Sierra-Patev S."/>
            <person name="Naranjo-Ortiz M."/>
            <person name="Looney B."/>
            <person name="Konkel Z."/>
            <person name="Slot J.C."/>
            <person name="Sakamoto Y."/>
            <person name="Steenwyk J.L."/>
            <person name="Rokas A."/>
            <person name="Carro J."/>
            <person name="Camarero S."/>
            <person name="Ferreira P."/>
            <person name="Molpeceres G."/>
            <person name="Ruiz-Duenas F.J."/>
            <person name="Serrano A."/>
            <person name="Henrissat B."/>
            <person name="Drula E."/>
            <person name="Hughes K.W."/>
            <person name="Mata J.L."/>
            <person name="Ishikawa N.K."/>
            <person name="Vargas-Isla R."/>
            <person name="Ushijima S."/>
            <person name="Smith C.A."/>
            <person name="Ahrendt S."/>
            <person name="Andreopoulos W."/>
            <person name="He G."/>
            <person name="Labutti K."/>
            <person name="Lipzen A."/>
            <person name="Ng V."/>
            <person name="Sandor L."/>
            <person name="Barry K."/>
            <person name="Martinez A.T."/>
            <person name="Xiao Y."/>
            <person name="Gibbons J.G."/>
            <person name="Terashima K."/>
            <person name="Hibbett D.S."/>
            <person name="Grigoriev I.V."/>
        </authorList>
    </citation>
    <scope>NUCLEOTIDE SEQUENCE</scope>
    <source>
        <strain evidence="16">TFB10291</strain>
    </source>
</reference>
<keyword evidence="10" id="KW-0472">Membrane</keyword>
<evidence type="ECO:0000259" key="15">
    <source>
        <dbReference type="PROSITE" id="PS52012"/>
    </source>
</evidence>
<gene>
    <name evidence="16" type="ORF">GGU10DRAFT_355997</name>
</gene>
<name>A0AA38KRW7_9AGAR</name>
<dbReference type="PROSITE" id="PS52012">
    <property type="entry name" value="CFEM"/>
    <property type="match status" value="1"/>
</dbReference>
<evidence type="ECO:0000313" key="17">
    <source>
        <dbReference type="Proteomes" id="UP001163798"/>
    </source>
</evidence>
<dbReference type="SMART" id="SM00747">
    <property type="entry name" value="CFEM"/>
    <property type="match status" value="1"/>
</dbReference>
<dbReference type="GO" id="GO:0005576">
    <property type="term" value="C:extracellular region"/>
    <property type="evidence" value="ECO:0007669"/>
    <property type="project" value="UniProtKB-SubCell"/>
</dbReference>
<evidence type="ECO:0000256" key="8">
    <source>
        <dbReference type="ARBA" id="ARBA00022729"/>
    </source>
</evidence>
<feature type="chain" id="PRO_5041429859" description="CFEM domain-containing protein" evidence="14">
    <location>
        <begin position="20"/>
        <end position="163"/>
    </location>
</feature>
<dbReference type="GO" id="GO:0046872">
    <property type="term" value="F:metal ion binding"/>
    <property type="evidence" value="ECO:0007669"/>
    <property type="project" value="UniProtKB-KW"/>
</dbReference>
<feature type="signal peptide" evidence="14">
    <location>
        <begin position="1"/>
        <end position="19"/>
    </location>
</feature>
<feature type="domain" description="CFEM" evidence="15">
    <location>
        <begin position="1"/>
        <end position="116"/>
    </location>
</feature>
<evidence type="ECO:0000256" key="12">
    <source>
        <dbReference type="ARBA" id="ARBA00023180"/>
    </source>
</evidence>
<dbReference type="AlphaFoldDB" id="A0AA38KRW7"/>
<keyword evidence="8 14" id="KW-0732">Signal</keyword>
<evidence type="ECO:0000256" key="5">
    <source>
        <dbReference type="ARBA" id="ARBA00022525"/>
    </source>
</evidence>
<accession>A0AA38KRW7</accession>
<evidence type="ECO:0000256" key="11">
    <source>
        <dbReference type="ARBA" id="ARBA00023157"/>
    </source>
</evidence>
<evidence type="ECO:0000256" key="6">
    <source>
        <dbReference type="ARBA" id="ARBA00022617"/>
    </source>
</evidence>
<keyword evidence="7" id="KW-0479">Metal-binding</keyword>
<comment type="subcellular location">
    <subcellularLocation>
        <location evidence="1">Cell membrane</location>
        <topology evidence="1">Lipid-anchor</topology>
        <topology evidence="1">GPI-anchor</topology>
    </subcellularLocation>
    <subcellularLocation>
        <location evidence="2">Secreted</location>
    </subcellularLocation>
</comment>
<dbReference type="Proteomes" id="UP001163798">
    <property type="component" value="Unassembled WGS sequence"/>
</dbReference>
<dbReference type="Pfam" id="PF05730">
    <property type="entry name" value="CFEM"/>
    <property type="match status" value="1"/>
</dbReference>
<dbReference type="GO" id="GO:0005886">
    <property type="term" value="C:plasma membrane"/>
    <property type="evidence" value="ECO:0007669"/>
    <property type="project" value="UniProtKB-SubCell"/>
</dbReference>
<proteinExistence type="inferred from homology"/>
<keyword evidence="11" id="KW-1015">Disulfide bond</keyword>
<evidence type="ECO:0000256" key="2">
    <source>
        <dbReference type="ARBA" id="ARBA00004613"/>
    </source>
</evidence>
<evidence type="ECO:0000256" key="10">
    <source>
        <dbReference type="ARBA" id="ARBA00023136"/>
    </source>
</evidence>
<dbReference type="InterPro" id="IPR051735">
    <property type="entry name" value="CFEM_domain"/>
</dbReference>
<keyword evidence="13" id="KW-0449">Lipoprotein</keyword>
<dbReference type="InterPro" id="IPR008427">
    <property type="entry name" value="Extracellular_membr_CFEM_dom"/>
</dbReference>
<dbReference type="PANTHER" id="PTHR37928">
    <property type="entry name" value="CFEM DOMAIN PROTEIN (AFU_ORTHOLOGUE AFUA_6G14090)"/>
    <property type="match status" value="1"/>
</dbReference>
<evidence type="ECO:0000256" key="14">
    <source>
        <dbReference type="SAM" id="SignalP"/>
    </source>
</evidence>
<keyword evidence="5" id="KW-0964">Secreted</keyword>
<dbReference type="PANTHER" id="PTHR37928:SF2">
    <property type="entry name" value="GPI ANCHORED CFEM DOMAIN PROTEIN (AFU_ORTHOLOGUE AFUA_6G10580)"/>
    <property type="match status" value="1"/>
</dbReference>
<evidence type="ECO:0000256" key="7">
    <source>
        <dbReference type="ARBA" id="ARBA00022723"/>
    </source>
</evidence>
<evidence type="ECO:0000256" key="4">
    <source>
        <dbReference type="ARBA" id="ARBA00022475"/>
    </source>
</evidence>
<keyword evidence="4" id="KW-1003">Cell membrane</keyword>
<dbReference type="EMBL" id="MU793355">
    <property type="protein sequence ID" value="KAJ3785016.1"/>
    <property type="molecule type" value="Genomic_DNA"/>
</dbReference>
<comment type="caution">
    <text evidence="16">The sequence shown here is derived from an EMBL/GenBank/DDBJ whole genome shotgun (WGS) entry which is preliminary data.</text>
</comment>
<evidence type="ECO:0000313" key="16">
    <source>
        <dbReference type="EMBL" id="KAJ3785016.1"/>
    </source>
</evidence>
<keyword evidence="6" id="KW-0349">Heme</keyword>
<evidence type="ECO:0000256" key="9">
    <source>
        <dbReference type="ARBA" id="ARBA00023004"/>
    </source>
</evidence>
<keyword evidence="9" id="KW-0408">Iron</keyword>
<organism evidence="16 17">
    <name type="scientific">Lentinula aff. detonsa</name>
    <dbReference type="NCBI Taxonomy" id="2804958"/>
    <lineage>
        <taxon>Eukaryota</taxon>
        <taxon>Fungi</taxon>
        <taxon>Dikarya</taxon>
        <taxon>Basidiomycota</taxon>
        <taxon>Agaricomycotina</taxon>
        <taxon>Agaricomycetes</taxon>
        <taxon>Agaricomycetidae</taxon>
        <taxon>Agaricales</taxon>
        <taxon>Marasmiineae</taxon>
        <taxon>Omphalotaceae</taxon>
        <taxon>Lentinula</taxon>
    </lineage>
</organism>